<proteinExistence type="predicted"/>
<dbReference type="PANTHER" id="PTHR43187:SF1">
    <property type="entry name" value="GLUTAMINE AMIDOTRANSFERASE DUG3-RELATED"/>
    <property type="match status" value="1"/>
</dbReference>
<dbReference type="PROSITE" id="PS51278">
    <property type="entry name" value="GATASE_TYPE_2"/>
    <property type="match status" value="1"/>
</dbReference>
<dbReference type="AlphaFoldDB" id="A0AB39HM95"/>
<dbReference type="Pfam" id="PF13230">
    <property type="entry name" value="GATase_4"/>
    <property type="match status" value="1"/>
</dbReference>
<dbReference type="EMBL" id="CP162602">
    <property type="protein sequence ID" value="XDK26933.1"/>
    <property type="molecule type" value="Genomic_DNA"/>
</dbReference>
<name>A0AB39HM95_9VIBR</name>
<dbReference type="SUPFAM" id="SSF56235">
    <property type="entry name" value="N-terminal nucleophile aminohydrolases (Ntn hydrolases)"/>
    <property type="match status" value="1"/>
</dbReference>
<evidence type="ECO:0000313" key="3">
    <source>
        <dbReference type="EMBL" id="XDK26933.1"/>
    </source>
</evidence>
<feature type="domain" description="Glutamine amidotransferase type-2" evidence="2">
    <location>
        <begin position="2"/>
        <end position="258"/>
    </location>
</feature>
<reference evidence="3" key="1">
    <citation type="submission" date="2024-07" db="EMBL/GenBank/DDBJ databases">
        <title>Genome Analysis of a Potential Novel Vibrio Species Secreting pH- and Thermo-stable Alginate Lyase and its Application in Producing Alginate Oligosaccharides.</title>
        <authorList>
            <person name="Huang H."/>
            <person name="Bao K."/>
        </authorList>
    </citation>
    <scope>NUCLEOTIDE SEQUENCE</scope>
    <source>
        <strain evidence="3">HB236076</strain>
        <plasmid evidence="3">p-HB236076</plasmid>
    </source>
</reference>
<evidence type="ECO:0000259" key="2">
    <source>
        <dbReference type="PROSITE" id="PS51278"/>
    </source>
</evidence>
<protein>
    <submittedName>
        <fullName evidence="3">Class II glutamine amidotransferase</fullName>
    </submittedName>
</protein>
<dbReference type="Gene3D" id="3.60.20.10">
    <property type="entry name" value="Glutamine Phosphoribosylpyrophosphate, subunit 1, domain 1"/>
    <property type="match status" value="1"/>
</dbReference>
<sequence>MCRWLAYQGEPIYLETLIYQPEFSLIQQSLSARKGATRVNADGFGIGWYSNRSTPGVFHEVMPAWSDDNLRSLAHHLSSHRFMAHVRASTGTQVSRANCHPFVVNQWMFIHNGQIGDYERLRYSLERHLSEKWYQYRTGTTDSELIFLLMLQNGLQNDPVLAIEKTLETILKMIEDKQISSPFKASMCLSDGEQIWIVRYSSDGHAPTVFWQQDGQNVVFSSEPLCSQGKWRLINEHCIMQVKQDRVTSTPLTVRLTH</sequence>
<dbReference type="RefSeq" id="WP_306099847.1">
    <property type="nucleotide sequence ID" value="NZ_CP162602.1"/>
</dbReference>
<dbReference type="InterPro" id="IPR026869">
    <property type="entry name" value="EgtC-like"/>
</dbReference>
<evidence type="ECO:0000256" key="1">
    <source>
        <dbReference type="ARBA" id="ARBA00022962"/>
    </source>
</evidence>
<dbReference type="InterPro" id="IPR052373">
    <property type="entry name" value="Gamma-glu_amide_hydrolase"/>
</dbReference>
<keyword evidence="3" id="KW-0614">Plasmid</keyword>
<accession>A0AB39HM95</accession>
<geneLocation type="plasmid" evidence="3">
    <name>p-HB236076</name>
</geneLocation>
<gene>
    <name evidence="3" type="ORF">AB0763_14210</name>
</gene>
<dbReference type="InterPro" id="IPR029055">
    <property type="entry name" value="Ntn_hydrolases_N"/>
</dbReference>
<dbReference type="KEGG" id="vih:AB0763_14210"/>
<dbReference type="PANTHER" id="PTHR43187">
    <property type="entry name" value="GLUTAMINE AMIDOTRANSFERASE DUG3-RELATED"/>
    <property type="match status" value="1"/>
</dbReference>
<dbReference type="CDD" id="cd01908">
    <property type="entry name" value="YafJ"/>
    <property type="match status" value="1"/>
</dbReference>
<keyword evidence="1 3" id="KW-0315">Glutamine amidotransferase</keyword>
<organism evidence="3">
    <name type="scientific">Vibrio sp. HB236076</name>
    <dbReference type="NCBI Taxonomy" id="3232307"/>
    <lineage>
        <taxon>Bacteria</taxon>
        <taxon>Pseudomonadati</taxon>
        <taxon>Pseudomonadota</taxon>
        <taxon>Gammaproteobacteria</taxon>
        <taxon>Vibrionales</taxon>
        <taxon>Vibrionaceae</taxon>
        <taxon>Vibrio</taxon>
    </lineage>
</organism>
<dbReference type="InterPro" id="IPR017932">
    <property type="entry name" value="GATase_2_dom"/>
</dbReference>